<evidence type="ECO:0000256" key="5">
    <source>
        <dbReference type="SAM" id="MobiDB-lite"/>
    </source>
</evidence>
<dbReference type="PANTHER" id="PTHR28293">
    <property type="entry name" value="NUCLEAR RIM PROTEIN 1"/>
    <property type="match status" value="1"/>
</dbReference>
<evidence type="ECO:0000256" key="1">
    <source>
        <dbReference type="ARBA" id="ARBA00004127"/>
    </source>
</evidence>
<dbReference type="VEuPathDB" id="FungiDB:PSHT_03753"/>
<keyword evidence="2" id="KW-0812">Transmembrane</keyword>
<feature type="region of interest" description="Disordered" evidence="5">
    <location>
        <begin position="1"/>
        <end position="129"/>
    </location>
</feature>
<dbReference type="PANTHER" id="PTHR28293:SF1">
    <property type="entry name" value="NUCLEAR RIM PROTEIN 1"/>
    <property type="match status" value="1"/>
</dbReference>
<reference evidence="7" key="2">
    <citation type="journal article" date="2018" name="BMC Genomics">
        <title>Genomic insights into host adaptation between the wheat stripe rust pathogen (Puccinia striiformis f. sp. tritici) and the barley stripe rust pathogen (Puccinia striiformis f. sp. hordei).</title>
        <authorList>
            <person name="Xia C."/>
            <person name="Wang M."/>
            <person name="Yin C."/>
            <person name="Cornejo O.E."/>
            <person name="Hulbert S.H."/>
            <person name="Chen X."/>
        </authorList>
    </citation>
    <scope>NUCLEOTIDE SEQUENCE [LARGE SCALE GENOMIC DNA]</scope>
    <source>
        <strain evidence="7">93TX-2</strain>
    </source>
</reference>
<evidence type="ECO:0000313" key="6">
    <source>
        <dbReference type="EMBL" id="POW20239.1"/>
    </source>
</evidence>
<feature type="compositionally biased region" description="Polar residues" evidence="5">
    <location>
        <begin position="46"/>
        <end position="56"/>
    </location>
</feature>
<evidence type="ECO:0000256" key="3">
    <source>
        <dbReference type="ARBA" id="ARBA00022989"/>
    </source>
</evidence>
<dbReference type="Pfam" id="PF10332">
    <property type="entry name" value="DUF2418"/>
    <property type="match status" value="1"/>
</dbReference>
<organism evidence="6 7">
    <name type="scientific">Puccinia striiformis</name>
    <dbReference type="NCBI Taxonomy" id="27350"/>
    <lineage>
        <taxon>Eukaryota</taxon>
        <taxon>Fungi</taxon>
        <taxon>Dikarya</taxon>
        <taxon>Basidiomycota</taxon>
        <taxon>Pucciniomycotina</taxon>
        <taxon>Pucciniomycetes</taxon>
        <taxon>Pucciniales</taxon>
        <taxon>Pucciniaceae</taxon>
        <taxon>Puccinia</taxon>
    </lineage>
</organism>
<reference evidence="7" key="3">
    <citation type="journal article" date="2018" name="Mol. Plant Microbe Interact.">
        <title>Genome sequence resources for the wheat stripe rust pathogen (Puccinia striiformis f. sp. tritici) and the barley stripe rust pathogen (Puccinia striiformis f. sp. hordei).</title>
        <authorList>
            <person name="Xia C."/>
            <person name="Wang M."/>
            <person name="Yin C."/>
            <person name="Cornejo O.E."/>
            <person name="Hulbert S.H."/>
            <person name="Chen X."/>
        </authorList>
    </citation>
    <scope>NUCLEOTIDE SEQUENCE [LARGE SCALE GENOMIC DNA]</scope>
    <source>
        <strain evidence="7">93TX-2</strain>
    </source>
</reference>
<dbReference type="GO" id="GO:0007096">
    <property type="term" value="P:regulation of exit from mitosis"/>
    <property type="evidence" value="ECO:0007669"/>
    <property type="project" value="TreeGrafter"/>
</dbReference>
<evidence type="ECO:0000256" key="4">
    <source>
        <dbReference type="ARBA" id="ARBA00023136"/>
    </source>
</evidence>
<feature type="compositionally biased region" description="Polar residues" evidence="5">
    <location>
        <begin position="63"/>
        <end position="114"/>
    </location>
</feature>
<comment type="subcellular location">
    <subcellularLocation>
        <location evidence="1">Endomembrane system</location>
        <topology evidence="1">Multi-pass membrane protein</topology>
    </subcellularLocation>
</comment>
<proteinExistence type="predicted"/>
<protein>
    <submittedName>
        <fullName evidence="6">Uncharacterized protein</fullName>
    </submittedName>
</protein>
<evidence type="ECO:0000313" key="7">
    <source>
        <dbReference type="Proteomes" id="UP000238274"/>
    </source>
</evidence>
<evidence type="ECO:0000256" key="2">
    <source>
        <dbReference type="ARBA" id="ARBA00022692"/>
    </source>
</evidence>
<name>A0A2S4WES3_9BASI</name>
<keyword evidence="4" id="KW-0472">Membrane</keyword>
<sequence length="417" mass="47854">MDTTMKRFFGSKPADHEDHDSFSNQQQPQLHEQPRRDPGRARHSVAVSSYGTQTGINRLAGNLPSSRSHAQISRNGHHPSSTTNQISKRSISASYISKAPSQQQSGPYSSTRGRSSFAPLLASTPEKPKTRIEKIKTKIHQKLDMSSYLDLPADKWMEFQEYFELMDWDELGYTFGIGLNGLHLLIRTFSALESMRRNHMASGNTKQTTRSWFSFGVLEAMSLCSFLMCIYSCYNAYTFFTHRRAYQLHHREDVVNSPNVTLVQSPTAPQEEPPSWRDTTISILKRILSACIGWPSLEIHQLPKPTQVYQLNVSQIDPVKLKVFIAYPPPQAFLLHFANFSESWAHWLLLMALAVSQNYFVVNHFSQLVRDKEIIQAEVMHEYNTKFVYPKAFPLTREASTMTSSAEFIRREDWMSY</sequence>
<accession>A0A2S4WES3</accession>
<keyword evidence="7" id="KW-1185">Reference proteome</keyword>
<dbReference type="AlphaFoldDB" id="A0A2S4WES3"/>
<comment type="caution">
    <text evidence="6">The sequence shown here is derived from an EMBL/GenBank/DDBJ whole genome shotgun (WGS) entry which is preliminary data.</text>
</comment>
<dbReference type="GO" id="GO:0012505">
    <property type="term" value="C:endomembrane system"/>
    <property type="evidence" value="ECO:0007669"/>
    <property type="project" value="UniProtKB-SubCell"/>
</dbReference>
<dbReference type="OrthoDB" id="3363151at2759"/>
<dbReference type="Proteomes" id="UP000238274">
    <property type="component" value="Unassembled WGS sequence"/>
</dbReference>
<gene>
    <name evidence="6" type="ORF">PSHT_03753</name>
</gene>
<reference evidence="6 7" key="1">
    <citation type="submission" date="2017-12" db="EMBL/GenBank/DDBJ databases">
        <title>Gene loss provides genomic basis for host adaptation in cereal stripe rust fungi.</title>
        <authorList>
            <person name="Xia C."/>
        </authorList>
    </citation>
    <scope>NUCLEOTIDE SEQUENCE [LARGE SCALE GENOMIC DNA]</scope>
    <source>
        <strain evidence="6 7">93TX-2</strain>
    </source>
</reference>
<dbReference type="InterPro" id="IPR018819">
    <property type="entry name" value="Nur1/Mug154"/>
</dbReference>
<dbReference type="GO" id="GO:0043007">
    <property type="term" value="P:maintenance of rDNA"/>
    <property type="evidence" value="ECO:0007669"/>
    <property type="project" value="TreeGrafter"/>
</dbReference>
<dbReference type="EMBL" id="PKSM01000036">
    <property type="protein sequence ID" value="POW20239.1"/>
    <property type="molecule type" value="Genomic_DNA"/>
</dbReference>
<keyword evidence="3" id="KW-1133">Transmembrane helix</keyword>